<sequence length="381" mass="42988">MLSSTVLRSTTVPLSGRPIAILLGRASCAAISRRPLATRSISSGVPRHTLVSTHTASKASGASHKDADSVKASEKEDALTTPGPTSTVPTMVRGDWVLFHPVYSSEELKAVEVLHRKPKTFADKIAAGLVALSRKTFDLVSGYKHKELPPDYKQWPIEKLRKEGYILDDRAWLRRILFLESIAGVPGMVAATLRHLQSLRLMRRDSGWIHTCLEEAENERMHLMTFMTLRKPSLPFRAMVLGAQGVFYNLFFLAYIVSPKSCHRFVGYLEEEAVVTYTKCIKDLEDGLIPEWENMPAPEISIDYWRLPADAKMIDIIYAVRSDESTHRFVNHSFANLNPGEDVNPFALREPDMHTKGKKIEFKRDESEAYIEESHRLLGKK</sequence>
<proteinExistence type="inferred from homology"/>
<dbReference type="FunFam" id="1.20.1260.140:FF:000002">
    <property type="entry name" value="Alternative oxidase"/>
    <property type="match status" value="1"/>
</dbReference>
<evidence type="ECO:0000256" key="19">
    <source>
        <dbReference type="SAM" id="Phobius"/>
    </source>
</evidence>
<evidence type="ECO:0000256" key="3">
    <source>
        <dbReference type="ARBA" id="ARBA00022448"/>
    </source>
</evidence>
<evidence type="ECO:0000313" key="20">
    <source>
        <dbReference type="EMBL" id="KAF5338893.1"/>
    </source>
</evidence>
<feature type="binding site" evidence="16">
    <location>
        <position position="324"/>
    </location>
    <ligand>
        <name>Fe cation</name>
        <dbReference type="ChEBI" id="CHEBI:24875"/>
        <label>2</label>
    </ligand>
</feature>
<accession>A0A8H5FJQ2</accession>
<evidence type="ECO:0000256" key="5">
    <source>
        <dbReference type="ARBA" id="ARBA00022692"/>
    </source>
</evidence>
<dbReference type="Proteomes" id="UP000541558">
    <property type="component" value="Unassembled WGS sequence"/>
</dbReference>
<evidence type="ECO:0000256" key="16">
    <source>
        <dbReference type="PIRSR" id="PIRSR005229-1"/>
    </source>
</evidence>
<dbReference type="CDD" id="cd01053">
    <property type="entry name" value="AOX"/>
    <property type="match status" value="1"/>
</dbReference>
<comment type="function">
    <text evidence="15">Catalyzes cyanide-resistant oxygen consumption. May increase respiration when the cytochrome respiratory pathway is restricted, or in response to low temperatures.</text>
</comment>
<name>A0A8H5FJQ2_9AGAR</name>
<evidence type="ECO:0000256" key="14">
    <source>
        <dbReference type="ARBA" id="ARBA00023136"/>
    </source>
</evidence>
<feature type="compositionally biased region" description="Basic and acidic residues" evidence="18">
    <location>
        <begin position="63"/>
        <end position="78"/>
    </location>
</feature>
<gene>
    <name evidence="20" type="ORF">D9611_008763</name>
</gene>
<keyword evidence="7" id="KW-0999">Mitochondrion inner membrane</keyword>
<comment type="cofactor">
    <cofactor evidence="16 17">
        <name>Fe cation</name>
        <dbReference type="ChEBI" id="CHEBI:24875"/>
    </cofactor>
    <text evidence="16 17">Binds 2 iron ions per subunit.</text>
</comment>
<dbReference type="GO" id="GO:0046872">
    <property type="term" value="F:metal ion binding"/>
    <property type="evidence" value="ECO:0007669"/>
    <property type="project" value="UniProtKB-UniRule"/>
</dbReference>
<reference evidence="20 21" key="1">
    <citation type="journal article" date="2020" name="ISME J.">
        <title>Uncovering the hidden diversity of litter-decomposition mechanisms in mushroom-forming fungi.</title>
        <authorList>
            <person name="Floudas D."/>
            <person name="Bentzer J."/>
            <person name="Ahren D."/>
            <person name="Johansson T."/>
            <person name="Persson P."/>
            <person name="Tunlid A."/>
        </authorList>
    </citation>
    <scope>NUCLEOTIDE SEQUENCE [LARGE SCALE GENOMIC DNA]</scope>
    <source>
        <strain evidence="20 21">CBS 175.51</strain>
    </source>
</reference>
<dbReference type="InterPro" id="IPR038659">
    <property type="entry name" value="AOX_sf"/>
</dbReference>
<keyword evidence="11 17" id="KW-0560">Oxidoreductase</keyword>
<keyword evidence="4 17" id="KW-0679">Respiratory chain</keyword>
<comment type="caution">
    <text evidence="20">The sequence shown here is derived from an EMBL/GenBank/DDBJ whole genome shotgun (WGS) entry which is preliminary data.</text>
</comment>
<dbReference type="AlphaFoldDB" id="A0A8H5FJQ2"/>
<evidence type="ECO:0000256" key="11">
    <source>
        <dbReference type="ARBA" id="ARBA00023002"/>
    </source>
</evidence>
<feature type="binding site" evidence="16">
    <location>
        <position position="222"/>
    </location>
    <ligand>
        <name>Fe cation</name>
        <dbReference type="ChEBI" id="CHEBI:24875"/>
        <label>1</label>
    </ligand>
</feature>
<evidence type="ECO:0000256" key="12">
    <source>
        <dbReference type="ARBA" id="ARBA00023004"/>
    </source>
</evidence>
<evidence type="ECO:0000256" key="10">
    <source>
        <dbReference type="ARBA" id="ARBA00022989"/>
    </source>
</evidence>
<feature type="binding site" evidence="16">
    <location>
        <position position="219"/>
    </location>
    <ligand>
        <name>Fe cation</name>
        <dbReference type="ChEBI" id="CHEBI:24875"/>
        <label>1</label>
    </ligand>
</feature>
<keyword evidence="8" id="KW-0809">Transit peptide</keyword>
<dbReference type="GO" id="GO:0009916">
    <property type="term" value="F:alternative oxidase activity"/>
    <property type="evidence" value="ECO:0007669"/>
    <property type="project" value="UniProtKB-UniRule"/>
</dbReference>
<dbReference type="Pfam" id="PF01786">
    <property type="entry name" value="AOX"/>
    <property type="match status" value="1"/>
</dbReference>
<protein>
    <recommendedName>
        <fullName evidence="17">Alternative oxidase</fullName>
        <ecNumber evidence="17">1.-.-.-</ecNumber>
    </recommendedName>
</protein>
<dbReference type="PIRSF" id="PIRSF005229">
    <property type="entry name" value="AOX"/>
    <property type="match status" value="1"/>
</dbReference>
<evidence type="ECO:0000256" key="8">
    <source>
        <dbReference type="ARBA" id="ARBA00022946"/>
    </source>
</evidence>
<evidence type="ECO:0000256" key="6">
    <source>
        <dbReference type="ARBA" id="ARBA00022723"/>
    </source>
</evidence>
<dbReference type="EC" id="1.-.-.-" evidence="17"/>
<evidence type="ECO:0000256" key="4">
    <source>
        <dbReference type="ARBA" id="ARBA00022660"/>
    </source>
</evidence>
<keyword evidence="6 16" id="KW-0479">Metal-binding</keyword>
<dbReference type="GO" id="GO:0010230">
    <property type="term" value="P:alternative respiration"/>
    <property type="evidence" value="ECO:0007669"/>
    <property type="project" value="TreeGrafter"/>
</dbReference>
<feature type="binding site" evidence="16">
    <location>
        <position position="324"/>
    </location>
    <ligand>
        <name>Fe cation</name>
        <dbReference type="ChEBI" id="CHEBI:24875"/>
        <label>1</label>
    </ligand>
</feature>
<feature type="transmembrane region" description="Helical" evidence="19">
    <location>
        <begin position="234"/>
        <end position="257"/>
    </location>
</feature>
<dbReference type="PANTHER" id="PTHR31803:SF3">
    <property type="entry name" value="ALTERNATIVE OXIDASE"/>
    <property type="match status" value="1"/>
</dbReference>
<evidence type="ECO:0000256" key="7">
    <source>
        <dbReference type="ARBA" id="ARBA00022792"/>
    </source>
</evidence>
<feature type="region of interest" description="Disordered" evidence="18">
    <location>
        <begin position="42"/>
        <end position="86"/>
    </location>
</feature>
<evidence type="ECO:0000256" key="18">
    <source>
        <dbReference type="SAM" id="MobiDB-lite"/>
    </source>
</evidence>
<keyword evidence="12 16" id="KW-0408">Iron</keyword>
<keyword evidence="21" id="KW-1185">Reference proteome</keyword>
<dbReference type="EMBL" id="JAACJK010000010">
    <property type="protein sequence ID" value="KAF5338893.1"/>
    <property type="molecule type" value="Genomic_DNA"/>
</dbReference>
<evidence type="ECO:0000313" key="21">
    <source>
        <dbReference type="Proteomes" id="UP000541558"/>
    </source>
</evidence>
<evidence type="ECO:0000256" key="2">
    <source>
        <dbReference type="ARBA" id="ARBA00008388"/>
    </source>
</evidence>
<comment type="subcellular location">
    <subcellularLocation>
        <location evidence="1">Mitochondrion inner membrane</location>
    </subcellularLocation>
</comment>
<evidence type="ECO:0000256" key="13">
    <source>
        <dbReference type="ARBA" id="ARBA00023128"/>
    </source>
</evidence>
<comment type="similarity">
    <text evidence="2 17">Belongs to the alternative oxidase family.</text>
</comment>
<dbReference type="PANTHER" id="PTHR31803">
    <property type="entry name" value="ALTERNATIVE OXIDASE"/>
    <property type="match status" value="1"/>
</dbReference>
<keyword evidence="3" id="KW-0813">Transport</keyword>
<keyword evidence="9 17" id="KW-0249">Electron transport</keyword>
<feature type="binding site" evidence="16">
    <location>
        <position position="180"/>
    </location>
    <ligand>
        <name>Fe cation</name>
        <dbReference type="ChEBI" id="CHEBI:24875"/>
        <label>1</label>
    </ligand>
</feature>
<keyword evidence="5 17" id="KW-0812">Transmembrane</keyword>
<evidence type="ECO:0000256" key="15">
    <source>
        <dbReference type="ARBA" id="ARBA00025285"/>
    </source>
</evidence>
<feature type="binding site" evidence="16">
    <location>
        <position position="327"/>
    </location>
    <ligand>
        <name>Fe cation</name>
        <dbReference type="ChEBI" id="CHEBI:24875"/>
        <label>2</label>
    </ligand>
</feature>
<evidence type="ECO:0000256" key="9">
    <source>
        <dbReference type="ARBA" id="ARBA00022982"/>
    </source>
</evidence>
<dbReference type="GO" id="GO:0098803">
    <property type="term" value="C:respiratory chain complex"/>
    <property type="evidence" value="ECO:0007669"/>
    <property type="project" value="UniProtKB-UniRule"/>
</dbReference>
<organism evidence="20 21">
    <name type="scientific">Ephemerocybe angulata</name>
    <dbReference type="NCBI Taxonomy" id="980116"/>
    <lineage>
        <taxon>Eukaryota</taxon>
        <taxon>Fungi</taxon>
        <taxon>Dikarya</taxon>
        <taxon>Basidiomycota</taxon>
        <taxon>Agaricomycotina</taxon>
        <taxon>Agaricomycetes</taxon>
        <taxon>Agaricomycetidae</taxon>
        <taxon>Agaricales</taxon>
        <taxon>Agaricineae</taxon>
        <taxon>Psathyrellaceae</taxon>
        <taxon>Ephemerocybe</taxon>
    </lineage>
</organism>
<dbReference type="GO" id="GO:0005743">
    <property type="term" value="C:mitochondrial inner membrane"/>
    <property type="evidence" value="ECO:0007669"/>
    <property type="project" value="UniProtKB-SubCell"/>
</dbReference>
<evidence type="ECO:0000256" key="1">
    <source>
        <dbReference type="ARBA" id="ARBA00004273"/>
    </source>
</evidence>
<keyword evidence="10 19" id="KW-1133">Transmembrane helix</keyword>
<dbReference type="OrthoDB" id="16906at2759"/>
<keyword evidence="14 17" id="KW-0472">Membrane</keyword>
<keyword evidence="13" id="KW-0496">Mitochondrion</keyword>
<dbReference type="InterPro" id="IPR002680">
    <property type="entry name" value="AOX"/>
</dbReference>
<dbReference type="Gene3D" id="1.20.1260.140">
    <property type="entry name" value="Alternative oxidase"/>
    <property type="match status" value="1"/>
</dbReference>
<feature type="binding site" evidence="16">
    <location>
        <position position="219"/>
    </location>
    <ligand>
        <name>Fe cation</name>
        <dbReference type="ChEBI" id="CHEBI:24875"/>
        <label>2</label>
    </ligand>
</feature>
<evidence type="ECO:0000256" key="17">
    <source>
        <dbReference type="RuleBase" id="RU003779"/>
    </source>
</evidence>
<feature type="binding site" evidence="16">
    <location>
        <position position="270"/>
    </location>
    <ligand>
        <name>Fe cation</name>
        <dbReference type="ChEBI" id="CHEBI:24875"/>
        <label>2</label>
    </ligand>
</feature>
<feature type="compositionally biased region" description="Polar residues" evidence="18">
    <location>
        <begin position="50"/>
        <end position="60"/>
    </location>
</feature>